<evidence type="ECO:0000256" key="4">
    <source>
        <dbReference type="ARBA" id="ARBA00023146"/>
    </source>
</evidence>
<dbReference type="PANTHER" id="PTHR10745:SF0">
    <property type="entry name" value="GLYCINE--TRNA LIGASE"/>
    <property type="match status" value="1"/>
</dbReference>
<dbReference type="Gene3D" id="3.30.930.10">
    <property type="entry name" value="Bira Bifunctional Protein, Domain 2"/>
    <property type="match status" value="1"/>
</dbReference>
<keyword evidence="4" id="KW-0030">Aminoacyl-tRNA synthetase</keyword>
<dbReference type="Proteomes" id="UP001434883">
    <property type="component" value="Unassembled WGS sequence"/>
</dbReference>
<protein>
    <submittedName>
        <fullName evidence="6">Glycine--tRNA ligase</fullName>
    </submittedName>
</protein>
<feature type="domain" description="Aminoacyl-transfer RNA synthetases class-II family profile" evidence="5">
    <location>
        <begin position="60"/>
        <end position="229"/>
    </location>
</feature>
<name>A0ABV0REX4_9TELE</name>
<sequence length="244" mass="27491">MIRPLPSMEVTGVSGLYDFGPVGCALKNNILQVWRQHFIQEEQILEIDCTMLTPEPVLNYLRPETAQGIFLNFKRLLEFNQGKLPFAAAQIGNSFRNEISPRSGLIRVREFTMAEIEHFVDPTEKIHPKFSSVADLDIMLYSSKAQTSGQSAHIMRLGDAVEQGVINNSVLGYFIGRIYLYLTKVGVAKDKLRFRQHMDNEMAHYACDCWDAEAKTSYVSSSTVLPLDLSSFPSSGAKNEMFLL</sequence>
<dbReference type="Pfam" id="PF00587">
    <property type="entry name" value="tRNA-synt_2b"/>
    <property type="match status" value="1"/>
</dbReference>
<dbReference type="SUPFAM" id="SSF55681">
    <property type="entry name" value="Class II aaRS and biotin synthetases"/>
    <property type="match status" value="1"/>
</dbReference>
<dbReference type="InterPro" id="IPR045864">
    <property type="entry name" value="aa-tRNA-synth_II/BPL/LPL"/>
</dbReference>
<dbReference type="InterPro" id="IPR006195">
    <property type="entry name" value="aa-tRNA-synth_II"/>
</dbReference>
<evidence type="ECO:0000256" key="3">
    <source>
        <dbReference type="ARBA" id="ARBA00022840"/>
    </source>
</evidence>
<evidence type="ECO:0000259" key="5">
    <source>
        <dbReference type="PROSITE" id="PS50862"/>
    </source>
</evidence>
<gene>
    <name evidence="6" type="primary">GARS1_1</name>
    <name evidence="6" type="ORF">XENOCAPTIV_024348</name>
</gene>
<dbReference type="CDD" id="cd00774">
    <property type="entry name" value="GlyRS-like_core"/>
    <property type="match status" value="1"/>
</dbReference>
<reference evidence="6 7" key="1">
    <citation type="submission" date="2021-06" db="EMBL/GenBank/DDBJ databases">
        <authorList>
            <person name="Palmer J.M."/>
        </authorList>
    </citation>
    <scope>NUCLEOTIDE SEQUENCE [LARGE SCALE GENOMIC DNA]</scope>
    <source>
        <strain evidence="6 7">XC_2019</strain>
        <tissue evidence="6">Muscle</tissue>
    </source>
</reference>
<keyword evidence="3" id="KW-0067">ATP-binding</keyword>
<keyword evidence="7" id="KW-1185">Reference proteome</keyword>
<evidence type="ECO:0000313" key="6">
    <source>
        <dbReference type="EMBL" id="MEQ2206153.1"/>
    </source>
</evidence>
<dbReference type="GO" id="GO:0016874">
    <property type="term" value="F:ligase activity"/>
    <property type="evidence" value="ECO:0007669"/>
    <property type="project" value="UniProtKB-KW"/>
</dbReference>
<dbReference type="PANTHER" id="PTHR10745">
    <property type="entry name" value="GLYCYL-TRNA SYNTHETASE/DNA POLYMERASE SUBUNIT GAMMA-2"/>
    <property type="match status" value="1"/>
</dbReference>
<organism evidence="6 7">
    <name type="scientific">Xenoophorus captivus</name>
    <dbReference type="NCBI Taxonomy" id="1517983"/>
    <lineage>
        <taxon>Eukaryota</taxon>
        <taxon>Metazoa</taxon>
        <taxon>Chordata</taxon>
        <taxon>Craniata</taxon>
        <taxon>Vertebrata</taxon>
        <taxon>Euteleostomi</taxon>
        <taxon>Actinopterygii</taxon>
        <taxon>Neopterygii</taxon>
        <taxon>Teleostei</taxon>
        <taxon>Neoteleostei</taxon>
        <taxon>Acanthomorphata</taxon>
        <taxon>Ovalentaria</taxon>
        <taxon>Atherinomorphae</taxon>
        <taxon>Cyprinodontiformes</taxon>
        <taxon>Goodeidae</taxon>
        <taxon>Xenoophorus</taxon>
    </lineage>
</organism>
<comment type="caution">
    <text evidence="6">The sequence shown here is derived from an EMBL/GenBank/DDBJ whole genome shotgun (WGS) entry which is preliminary data.</text>
</comment>
<evidence type="ECO:0000256" key="1">
    <source>
        <dbReference type="ARBA" id="ARBA00022598"/>
    </source>
</evidence>
<dbReference type="InterPro" id="IPR033731">
    <property type="entry name" value="GlyRS-like_core"/>
</dbReference>
<keyword evidence="2" id="KW-0547">Nucleotide-binding</keyword>
<keyword evidence="1 6" id="KW-0436">Ligase</keyword>
<proteinExistence type="predicted"/>
<evidence type="ECO:0000256" key="2">
    <source>
        <dbReference type="ARBA" id="ARBA00022741"/>
    </source>
</evidence>
<dbReference type="PROSITE" id="PS50862">
    <property type="entry name" value="AA_TRNA_LIGASE_II"/>
    <property type="match status" value="1"/>
</dbReference>
<dbReference type="InterPro" id="IPR027031">
    <property type="entry name" value="Gly-tRNA_synthase/POLG2"/>
</dbReference>
<dbReference type="EMBL" id="JAHRIN010042576">
    <property type="protein sequence ID" value="MEQ2206153.1"/>
    <property type="molecule type" value="Genomic_DNA"/>
</dbReference>
<dbReference type="InterPro" id="IPR002314">
    <property type="entry name" value="aa-tRNA-synt_IIb"/>
</dbReference>
<evidence type="ECO:0000313" key="7">
    <source>
        <dbReference type="Proteomes" id="UP001434883"/>
    </source>
</evidence>
<accession>A0ABV0REX4</accession>